<evidence type="ECO:0000313" key="3">
    <source>
        <dbReference type="Proteomes" id="UP001066276"/>
    </source>
</evidence>
<keyword evidence="3" id="KW-1185">Reference proteome</keyword>
<gene>
    <name evidence="2" type="ORF">NDU88_006278</name>
</gene>
<reference evidence="2" key="1">
    <citation type="journal article" date="2022" name="bioRxiv">
        <title>Sequencing and chromosome-scale assembly of the giantPleurodeles waltlgenome.</title>
        <authorList>
            <person name="Brown T."/>
            <person name="Elewa A."/>
            <person name="Iarovenko S."/>
            <person name="Subramanian E."/>
            <person name="Araus A.J."/>
            <person name="Petzold A."/>
            <person name="Susuki M."/>
            <person name="Suzuki K.-i.T."/>
            <person name="Hayashi T."/>
            <person name="Toyoda A."/>
            <person name="Oliveira C."/>
            <person name="Osipova E."/>
            <person name="Leigh N.D."/>
            <person name="Simon A."/>
            <person name="Yun M.H."/>
        </authorList>
    </citation>
    <scope>NUCLEOTIDE SEQUENCE</scope>
    <source>
        <strain evidence="2">20211129_DDA</strain>
        <tissue evidence="2">Liver</tissue>
    </source>
</reference>
<evidence type="ECO:0000256" key="1">
    <source>
        <dbReference type="SAM" id="MobiDB-lite"/>
    </source>
</evidence>
<dbReference type="EMBL" id="JANPWB010000012">
    <property type="protein sequence ID" value="KAJ1118083.1"/>
    <property type="molecule type" value="Genomic_DNA"/>
</dbReference>
<dbReference type="AlphaFoldDB" id="A0AAV7NUN2"/>
<name>A0AAV7NUN2_PLEWA</name>
<evidence type="ECO:0000313" key="2">
    <source>
        <dbReference type="EMBL" id="KAJ1118083.1"/>
    </source>
</evidence>
<organism evidence="2 3">
    <name type="scientific">Pleurodeles waltl</name>
    <name type="common">Iberian ribbed newt</name>
    <dbReference type="NCBI Taxonomy" id="8319"/>
    <lineage>
        <taxon>Eukaryota</taxon>
        <taxon>Metazoa</taxon>
        <taxon>Chordata</taxon>
        <taxon>Craniata</taxon>
        <taxon>Vertebrata</taxon>
        <taxon>Euteleostomi</taxon>
        <taxon>Amphibia</taxon>
        <taxon>Batrachia</taxon>
        <taxon>Caudata</taxon>
        <taxon>Salamandroidea</taxon>
        <taxon>Salamandridae</taxon>
        <taxon>Pleurodelinae</taxon>
        <taxon>Pleurodeles</taxon>
    </lineage>
</organism>
<accession>A0AAV7NUN2</accession>
<proteinExistence type="predicted"/>
<feature type="region of interest" description="Disordered" evidence="1">
    <location>
        <begin position="36"/>
        <end position="78"/>
    </location>
</feature>
<comment type="caution">
    <text evidence="2">The sequence shown here is derived from an EMBL/GenBank/DDBJ whole genome shotgun (WGS) entry which is preliminary data.</text>
</comment>
<dbReference type="Proteomes" id="UP001066276">
    <property type="component" value="Chromosome 8"/>
</dbReference>
<protein>
    <recommendedName>
        <fullName evidence="4">Secreted protein</fullName>
    </recommendedName>
</protein>
<evidence type="ECO:0008006" key="4">
    <source>
        <dbReference type="Google" id="ProtNLM"/>
    </source>
</evidence>
<feature type="compositionally biased region" description="Basic and acidic residues" evidence="1">
    <location>
        <begin position="36"/>
        <end position="46"/>
    </location>
</feature>
<sequence>MLQNQKRPMAARVTALQLVVLGAVDFRTPSVVIERRATGDAAKSKEPNGANGHGSAAGDAGGCGPLGTLHGECNPHSG</sequence>